<dbReference type="AlphaFoldDB" id="A0A254PXP9"/>
<dbReference type="InterPro" id="IPR013766">
    <property type="entry name" value="Thioredoxin_domain"/>
</dbReference>
<organism evidence="3 4">
    <name type="scientific">Polynucleobacter campilacus</name>
    <dbReference type="NCBI Taxonomy" id="1743163"/>
    <lineage>
        <taxon>Bacteria</taxon>
        <taxon>Pseudomonadati</taxon>
        <taxon>Pseudomonadota</taxon>
        <taxon>Betaproteobacteria</taxon>
        <taxon>Burkholderiales</taxon>
        <taxon>Burkholderiaceae</taxon>
        <taxon>Polynucleobacter</taxon>
    </lineage>
</organism>
<reference evidence="3 4" key="1">
    <citation type="submission" date="2017-05" db="EMBL/GenBank/DDBJ databases">
        <title>Genome of Polynucleobacter sp. MWH-Feld-100.</title>
        <authorList>
            <person name="Hahn M.W."/>
        </authorList>
    </citation>
    <scope>NUCLEOTIDE SEQUENCE [LARGE SCALE GENOMIC DNA]</scope>
    <source>
        <strain evidence="3 4">MWH-Feld-100</strain>
    </source>
</reference>
<gene>
    <name evidence="3" type="ORF">CBI31_02025</name>
</gene>
<proteinExistence type="predicted"/>
<evidence type="ECO:0000259" key="2">
    <source>
        <dbReference type="PROSITE" id="PS51352"/>
    </source>
</evidence>
<keyword evidence="4" id="KW-1185">Reference proteome</keyword>
<dbReference type="Proteomes" id="UP000197528">
    <property type="component" value="Unassembled WGS sequence"/>
</dbReference>
<comment type="caution">
    <text evidence="3">The sequence shown here is derived from an EMBL/GenBank/DDBJ whole genome shotgun (WGS) entry which is preliminary data.</text>
</comment>
<sequence>MKKYLLTFILAMGIVQLAFADKQVLKPYQGGDWPSLVKNANSAPIAIHFWGVTCPACVKEMPLWGSFLKGNPSAKVIFIQVDDVSTESMQKMLSKAGLEKANNYYVVGPFDERLRYEIDPKWHGETPTTILIDKNGRATRKTGLINFQQLQSSLIASR</sequence>
<dbReference type="InterPro" id="IPR036249">
    <property type="entry name" value="Thioredoxin-like_sf"/>
</dbReference>
<feature type="chain" id="PRO_5012332313" description="Thioredoxin domain-containing protein" evidence="1">
    <location>
        <begin position="21"/>
        <end position="158"/>
    </location>
</feature>
<keyword evidence="1" id="KW-0732">Signal</keyword>
<evidence type="ECO:0000256" key="1">
    <source>
        <dbReference type="SAM" id="SignalP"/>
    </source>
</evidence>
<evidence type="ECO:0000313" key="3">
    <source>
        <dbReference type="EMBL" id="OWS71038.1"/>
    </source>
</evidence>
<name>A0A254PXP9_9BURK</name>
<dbReference type="SUPFAM" id="SSF52833">
    <property type="entry name" value="Thioredoxin-like"/>
    <property type="match status" value="1"/>
</dbReference>
<protein>
    <recommendedName>
        <fullName evidence="2">Thioredoxin domain-containing protein</fullName>
    </recommendedName>
</protein>
<feature type="domain" description="Thioredoxin" evidence="2">
    <location>
        <begin position="14"/>
        <end position="158"/>
    </location>
</feature>
<evidence type="ECO:0000313" key="4">
    <source>
        <dbReference type="Proteomes" id="UP000197528"/>
    </source>
</evidence>
<dbReference type="Gene3D" id="3.40.30.10">
    <property type="entry name" value="Glutaredoxin"/>
    <property type="match status" value="1"/>
</dbReference>
<dbReference type="OrthoDB" id="5956088at2"/>
<accession>A0A254PXP9</accession>
<dbReference type="RefSeq" id="WP_088524743.1">
    <property type="nucleotide sequence ID" value="NZ_NGUP01000001.1"/>
</dbReference>
<dbReference type="PROSITE" id="PS51352">
    <property type="entry name" value="THIOREDOXIN_2"/>
    <property type="match status" value="1"/>
</dbReference>
<dbReference type="EMBL" id="NGUP01000001">
    <property type="protein sequence ID" value="OWS71038.1"/>
    <property type="molecule type" value="Genomic_DNA"/>
</dbReference>
<feature type="signal peptide" evidence="1">
    <location>
        <begin position="1"/>
        <end position="20"/>
    </location>
</feature>
<dbReference type="CDD" id="cd02966">
    <property type="entry name" value="TlpA_like_family"/>
    <property type="match status" value="1"/>
</dbReference>